<feature type="transmembrane region" description="Helical" evidence="2">
    <location>
        <begin position="95"/>
        <end position="115"/>
    </location>
</feature>
<keyword evidence="4" id="KW-1185">Reference proteome</keyword>
<dbReference type="EMBL" id="VFQC01000001">
    <property type="protein sequence ID" value="TQN30446.1"/>
    <property type="molecule type" value="Genomic_DNA"/>
</dbReference>
<evidence type="ECO:0000256" key="1">
    <source>
        <dbReference type="SAM" id="MobiDB-lite"/>
    </source>
</evidence>
<feature type="transmembrane region" description="Helical" evidence="2">
    <location>
        <begin position="232"/>
        <end position="255"/>
    </location>
</feature>
<feature type="transmembrane region" description="Helical" evidence="2">
    <location>
        <begin position="161"/>
        <end position="181"/>
    </location>
</feature>
<dbReference type="RefSeq" id="WP_170181476.1">
    <property type="nucleotide sequence ID" value="NZ_VFQC01000001.1"/>
</dbReference>
<gene>
    <name evidence="3" type="ORF">FHX37_0324</name>
</gene>
<keyword evidence="2" id="KW-0812">Transmembrane</keyword>
<evidence type="ECO:0000256" key="2">
    <source>
        <dbReference type="SAM" id="Phobius"/>
    </source>
</evidence>
<keyword evidence="2" id="KW-0472">Membrane</keyword>
<keyword evidence="2" id="KW-1133">Transmembrane helix</keyword>
<evidence type="ECO:0000313" key="3">
    <source>
        <dbReference type="EMBL" id="TQN30446.1"/>
    </source>
</evidence>
<organism evidence="3 4">
    <name type="scientific">Haloactinospora alba</name>
    <dbReference type="NCBI Taxonomy" id="405555"/>
    <lineage>
        <taxon>Bacteria</taxon>
        <taxon>Bacillati</taxon>
        <taxon>Actinomycetota</taxon>
        <taxon>Actinomycetes</taxon>
        <taxon>Streptosporangiales</taxon>
        <taxon>Nocardiopsidaceae</taxon>
        <taxon>Haloactinospora</taxon>
    </lineage>
</organism>
<feature type="compositionally biased region" description="Pro residues" evidence="1">
    <location>
        <begin position="38"/>
        <end position="48"/>
    </location>
</feature>
<name>A0A543NF68_9ACTN</name>
<feature type="region of interest" description="Disordered" evidence="1">
    <location>
        <begin position="1"/>
        <end position="69"/>
    </location>
</feature>
<dbReference type="AlphaFoldDB" id="A0A543NF68"/>
<sequence length="403" mass="41382">MTHENGQGWEHPPGEGAGGGPVPPADGSGGSPWAAPGGAPPPQPPSGPYGPSSPYGGPHGSPPPPRPGVVALRRLNLGDILNGAFSYIRHNPKTALGLTAIIMAVISVPSAVANGSMMNDLSSWTEQLEQQRDESLPVFPFSALTIVAVAAGPVLQWLGQALLTGLLAAVVGLSVIGRKLTMGQAWETVRPRLGGVLGVAGLYALLGLASALLLVGVIAAPSALIITDAASPWVAVPAMGFGMLAWIALNVWIYVRTSLAMPVTVLENLGPAGSLVRSWRLTVGSWWRVFGILLLATLIAGVASSVLSVPFSIGNAVAEFGIPDATLRSIATGALTFLGTVLASTLVVPFTIGVTALLYVDLRIRREGLDLKLQTAAQSGHHVGPEIYLPEPAQPGHSFGGGQ</sequence>
<feature type="transmembrane region" description="Helical" evidence="2">
    <location>
        <begin position="286"/>
        <end position="313"/>
    </location>
</feature>
<dbReference type="PANTHER" id="PTHR33133">
    <property type="entry name" value="OS08G0107100 PROTEIN-RELATED"/>
    <property type="match status" value="1"/>
</dbReference>
<protein>
    <submittedName>
        <fullName evidence="3">Glycerophosphoryl diester phosphodiesterase family protein</fullName>
    </submittedName>
</protein>
<proteinExistence type="predicted"/>
<feature type="transmembrane region" description="Helical" evidence="2">
    <location>
        <begin position="193"/>
        <end position="226"/>
    </location>
</feature>
<accession>A0A543NF68</accession>
<comment type="caution">
    <text evidence="3">The sequence shown here is derived from an EMBL/GenBank/DDBJ whole genome shotgun (WGS) entry which is preliminary data.</text>
</comment>
<feature type="region of interest" description="Disordered" evidence="1">
    <location>
        <begin position="384"/>
        <end position="403"/>
    </location>
</feature>
<evidence type="ECO:0000313" key="4">
    <source>
        <dbReference type="Proteomes" id="UP000317422"/>
    </source>
</evidence>
<reference evidence="3 4" key="1">
    <citation type="submission" date="2019-06" db="EMBL/GenBank/DDBJ databases">
        <title>Sequencing the genomes of 1000 actinobacteria strains.</title>
        <authorList>
            <person name="Klenk H.-P."/>
        </authorList>
    </citation>
    <scope>NUCLEOTIDE SEQUENCE [LARGE SCALE GENOMIC DNA]</scope>
    <source>
        <strain evidence="3 4">DSM 45015</strain>
    </source>
</reference>
<dbReference type="PANTHER" id="PTHR33133:SF1">
    <property type="entry name" value="EXPRESSED PROTEIN-RELATED"/>
    <property type="match status" value="1"/>
</dbReference>
<dbReference type="Proteomes" id="UP000317422">
    <property type="component" value="Unassembled WGS sequence"/>
</dbReference>
<feature type="transmembrane region" description="Helical" evidence="2">
    <location>
        <begin position="333"/>
        <end position="360"/>
    </location>
</feature>